<organism evidence="2 3">
    <name type="scientific">Thermoactinomyces vulgaris</name>
    <dbReference type="NCBI Taxonomy" id="2026"/>
    <lineage>
        <taxon>Bacteria</taxon>
        <taxon>Bacillati</taxon>
        <taxon>Bacillota</taxon>
        <taxon>Bacilli</taxon>
        <taxon>Bacillales</taxon>
        <taxon>Thermoactinomycetaceae</taxon>
        <taxon>Thermoactinomyces</taxon>
    </lineage>
</organism>
<keyword evidence="1" id="KW-1133">Transmembrane helix</keyword>
<evidence type="ECO:0000313" key="3">
    <source>
        <dbReference type="Proteomes" id="UP000641910"/>
    </source>
</evidence>
<feature type="transmembrane region" description="Helical" evidence="1">
    <location>
        <begin position="49"/>
        <end position="74"/>
    </location>
</feature>
<keyword evidence="1" id="KW-0472">Membrane</keyword>
<name>A0ABS0QDZ5_THEVU</name>
<keyword evidence="3" id="KW-1185">Reference proteome</keyword>
<evidence type="ECO:0000256" key="1">
    <source>
        <dbReference type="SAM" id="Phobius"/>
    </source>
</evidence>
<keyword evidence="1" id="KW-0812">Transmembrane</keyword>
<sequence>MKFGVMGMAYLDWSQKLLKVSGSWVLVCVILLILFKGLIFLLRNKKLSVFIACFKGIWAVFFILYYGLICIFIYRFLIYPSFDGDPVWEIGMTLIIFGLAVLFWIGPVRGILGFKATRTHPEAAGGSKDGWVIESWWGDEVLPERNRDPGE</sequence>
<reference evidence="2 3" key="1">
    <citation type="submission" date="2020-12" db="EMBL/GenBank/DDBJ databases">
        <title>WGS of Thermoactinomyces spp.</title>
        <authorList>
            <person name="Cheng K."/>
        </authorList>
    </citation>
    <scope>NUCLEOTIDE SEQUENCE [LARGE SCALE GENOMIC DNA]</scope>
    <source>
        <strain evidence="3">CICC 10650\ACCC 41061</strain>
    </source>
</reference>
<gene>
    <name evidence="2" type="ORF">I8U22_01255</name>
</gene>
<proteinExistence type="predicted"/>
<protein>
    <submittedName>
        <fullName evidence="2">Uncharacterized protein</fullName>
    </submittedName>
</protein>
<feature type="transmembrane region" description="Helical" evidence="1">
    <location>
        <begin position="20"/>
        <end position="42"/>
    </location>
</feature>
<dbReference type="Proteomes" id="UP000641910">
    <property type="component" value="Unassembled WGS sequence"/>
</dbReference>
<dbReference type="RefSeq" id="WP_131470936.1">
    <property type="nucleotide sequence ID" value="NZ_CP036487.1"/>
</dbReference>
<dbReference type="EMBL" id="JAECVU010000001">
    <property type="protein sequence ID" value="MBH8587447.1"/>
    <property type="molecule type" value="Genomic_DNA"/>
</dbReference>
<feature type="transmembrane region" description="Helical" evidence="1">
    <location>
        <begin position="86"/>
        <end position="105"/>
    </location>
</feature>
<accession>A0ABS0QDZ5</accession>
<comment type="caution">
    <text evidence="2">The sequence shown here is derived from an EMBL/GenBank/DDBJ whole genome shotgun (WGS) entry which is preliminary data.</text>
</comment>
<evidence type="ECO:0000313" key="2">
    <source>
        <dbReference type="EMBL" id="MBH8587447.1"/>
    </source>
</evidence>